<dbReference type="CDD" id="cd01837">
    <property type="entry name" value="SGNH_plant_lipase_like"/>
    <property type="match status" value="2"/>
</dbReference>
<gene>
    <name evidence="11" type="ORF">HID58_009309</name>
</gene>
<dbReference type="InterPro" id="IPR023213">
    <property type="entry name" value="CAT-like_dom_sf"/>
</dbReference>
<dbReference type="SUPFAM" id="SSF51230">
    <property type="entry name" value="Single hybrid motif"/>
    <property type="match status" value="1"/>
</dbReference>
<feature type="chain" id="PRO_5047522633" description="Lipoyl-binding domain-containing protein" evidence="9">
    <location>
        <begin position="30"/>
        <end position="2019"/>
    </location>
</feature>
<comment type="similarity">
    <text evidence="1">Belongs to the 2-oxoacid dehydrogenase family.</text>
</comment>
<dbReference type="Gene3D" id="3.30.559.10">
    <property type="entry name" value="Chloramphenicol acetyltransferase-like domain"/>
    <property type="match status" value="1"/>
</dbReference>
<keyword evidence="3" id="KW-0378">Hydrolase</keyword>
<evidence type="ECO:0000256" key="3">
    <source>
        <dbReference type="ARBA" id="ARBA00022801"/>
    </source>
</evidence>
<keyword evidence="6" id="KW-0442">Lipid degradation</keyword>
<dbReference type="EMBL" id="JAGKQM010000003">
    <property type="protein sequence ID" value="KAH0932192.1"/>
    <property type="molecule type" value="Genomic_DNA"/>
</dbReference>
<dbReference type="Pfam" id="PF00657">
    <property type="entry name" value="Lipase_GDSL"/>
    <property type="match status" value="2"/>
</dbReference>
<feature type="signal peptide" evidence="9">
    <location>
        <begin position="1"/>
        <end position="29"/>
    </location>
</feature>
<protein>
    <recommendedName>
        <fullName evidence="10">Lipoyl-binding domain-containing protein</fullName>
    </recommendedName>
</protein>
<dbReference type="Pfam" id="PF00364">
    <property type="entry name" value="Biotin_lipoyl"/>
    <property type="match status" value="1"/>
</dbReference>
<proteinExistence type="inferred from homology"/>
<dbReference type="SUPFAM" id="SSF52777">
    <property type="entry name" value="CoA-dependent acyltransferases"/>
    <property type="match status" value="1"/>
</dbReference>
<dbReference type="InterPro" id="IPR008265">
    <property type="entry name" value="Lipase_GDSL_AS"/>
</dbReference>
<evidence type="ECO:0000256" key="1">
    <source>
        <dbReference type="ARBA" id="ARBA00007317"/>
    </source>
</evidence>
<dbReference type="InterPro" id="IPR003016">
    <property type="entry name" value="2-oxoA_DH_lipoyl-BS"/>
</dbReference>
<evidence type="ECO:0000256" key="6">
    <source>
        <dbReference type="ARBA" id="ARBA00022963"/>
    </source>
</evidence>
<evidence type="ECO:0000256" key="9">
    <source>
        <dbReference type="SAM" id="SignalP"/>
    </source>
</evidence>
<keyword evidence="12" id="KW-1185">Reference proteome</keyword>
<evidence type="ECO:0000313" key="11">
    <source>
        <dbReference type="EMBL" id="KAH0932192.1"/>
    </source>
</evidence>
<evidence type="ECO:0000256" key="7">
    <source>
        <dbReference type="ARBA" id="ARBA00023098"/>
    </source>
</evidence>
<feature type="compositionally biased region" description="Basic residues" evidence="8">
    <location>
        <begin position="1606"/>
        <end position="1615"/>
    </location>
</feature>
<dbReference type="InterPro" id="IPR036514">
    <property type="entry name" value="SGNH_hydro_sf"/>
</dbReference>
<dbReference type="InterPro" id="IPR000089">
    <property type="entry name" value="Biotin_lipoyl"/>
</dbReference>
<keyword evidence="4" id="KW-0450">Lipoyl</keyword>
<dbReference type="InterPro" id="IPR006255">
    <property type="entry name" value="SucB"/>
</dbReference>
<name>A0ABQ8DS44_BRANA</name>
<keyword evidence="9" id="KW-0732">Signal</keyword>
<dbReference type="InterPro" id="IPR001087">
    <property type="entry name" value="GDSL"/>
</dbReference>
<feature type="region of interest" description="Disordered" evidence="8">
    <location>
        <begin position="941"/>
        <end position="970"/>
    </location>
</feature>
<dbReference type="InterPro" id="IPR001078">
    <property type="entry name" value="2-oxoacid_DH_actylTfrase"/>
</dbReference>
<feature type="compositionally biased region" description="Basic and acidic residues" evidence="8">
    <location>
        <begin position="941"/>
        <end position="966"/>
    </location>
</feature>
<reference evidence="11 12" key="1">
    <citation type="submission" date="2021-05" db="EMBL/GenBank/DDBJ databases">
        <title>Genome Assembly of Synthetic Allotetraploid Brassica napus Reveals Homoeologous Exchanges between Subgenomes.</title>
        <authorList>
            <person name="Davis J.T."/>
        </authorList>
    </citation>
    <scope>NUCLEOTIDE SEQUENCE [LARGE SCALE GENOMIC DNA]</scope>
    <source>
        <strain evidence="12">cv. Da-Ae</strain>
        <tissue evidence="11">Seedling</tissue>
    </source>
</reference>
<keyword evidence="7" id="KW-0443">Lipid metabolism</keyword>
<evidence type="ECO:0000313" key="12">
    <source>
        <dbReference type="Proteomes" id="UP000824890"/>
    </source>
</evidence>
<dbReference type="Proteomes" id="UP000824890">
    <property type="component" value="Unassembled WGS sequence"/>
</dbReference>
<dbReference type="PROSITE" id="PS50968">
    <property type="entry name" value="BIOTINYL_LIPOYL"/>
    <property type="match status" value="1"/>
</dbReference>
<dbReference type="InterPro" id="IPR051058">
    <property type="entry name" value="GDSL_Est/Lipase"/>
</dbReference>
<evidence type="ECO:0000259" key="10">
    <source>
        <dbReference type="PROSITE" id="PS50968"/>
    </source>
</evidence>
<dbReference type="Pfam" id="PF00198">
    <property type="entry name" value="2-oxoacid_dh"/>
    <property type="match status" value="1"/>
</dbReference>
<evidence type="ECO:0000256" key="8">
    <source>
        <dbReference type="SAM" id="MobiDB-lite"/>
    </source>
</evidence>
<dbReference type="PANTHER" id="PTHR45648:SF171">
    <property type="entry name" value="(RAPE) HYPOTHETICAL PROTEIN"/>
    <property type="match status" value="1"/>
</dbReference>
<evidence type="ECO:0000256" key="4">
    <source>
        <dbReference type="ARBA" id="ARBA00022823"/>
    </source>
</evidence>
<dbReference type="CDD" id="cd06849">
    <property type="entry name" value="lipoyl_domain"/>
    <property type="match status" value="1"/>
</dbReference>
<dbReference type="InterPro" id="IPR011053">
    <property type="entry name" value="Single_hybrid_motif"/>
</dbReference>
<accession>A0ABQ8DS44</accession>
<feature type="region of interest" description="Disordered" evidence="8">
    <location>
        <begin position="1596"/>
        <end position="1617"/>
    </location>
</feature>
<comment type="caution">
    <text evidence="11">The sequence shown here is derived from an EMBL/GenBank/DDBJ whole genome shotgun (WGS) entry which is preliminary data.</text>
</comment>
<dbReference type="InterPro" id="IPR026147">
    <property type="entry name" value="Rab3GAP1_conserved"/>
</dbReference>
<feature type="region of interest" description="Disordered" evidence="8">
    <location>
        <begin position="1355"/>
        <end position="1375"/>
    </location>
</feature>
<organism evidence="11 12">
    <name type="scientific">Brassica napus</name>
    <name type="common">Rape</name>
    <dbReference type="NCBI Taxonomy" id="3708"/>
    <lineage>
        <taxon>Eukaryota</taxon>
        <taxon>Viridiplantae</taxon>
        <taxon>Streptophyta</taxon>
        <taxon>Embryophyta</taxon>
        <taxon>Tracheophyta</taxon>
        <taxon>Spermatophyta</taxon>
        <taxon>Magnoliopsida</taxon>
        <taxon>eudicotyledons</taxon>
        <taxon>Gunneridae</taxon>
        <taxon>Pentapetalae</taxon>
        <taxon>rosids</taxon>
        <taxon>malvids</taxon>
        <taxon>Brassicales</taxon>
        <taxon>Brassicaceae</taxon>
        <taxon>Brassiceae</taxon>
        <taxon>Brassica</taxon>
    </lineage>
</organism>
<dbReference type="Gene3D" id="3.40.50.1110">
    <property type="entry name" value="SGNH hydrolase"/>
    <property type="match status" value="4"/>
</dbReference>
<feature type="compositionally biased region" description="Basic and acidic residues" evidence="8">
    <location>
        <begin position="1753"/>
        <end position="1767"/>
    </location>
</feature>
<dbReference type="PROSITE" id="PS00189">
    <property type="entry name" value="LIPOYL"/>
    <property type="match status" value="1"/>
</dbReference>
<dbReference type="InterPro" id="IPR035669">
    <property type="entry name" value="SGNH_plant_lipase-like"/>
</dbReference>
<dbReference type="NCBIfam" id="TIGR01347">
    <property type="entry name" value="sucB"/>
    <property type="match status" value="1"/>
</dbReference>
<keyword evidence="5" id="KW-0809">Transit peptide</keyword>
<comment type="similarity">
    <text evidence="2">Belongs to the 'GDSL' lipolytic enzyme family.</text>
</comment>
<sequence length="2019" mass="221817">MPTNNIPFLRMFLIFLGLLWFDSFTGLEAATGKLASVPGLYVFGDSLVDAGNNNYLAISISKANYPHNGVDFPNKKATGRFCNGKNAADAIAEKFGLPLPPPYLSLKGPFKEEKKKSAAMTGVNFASGGAGIFNSSDHKLGQAIPLSHQVNHWLSIHQELTSQLGPAEAQNHLSKSLFAVVIGSNDLFDYFGSLKLRQETNPQQYTQSMADELKKQLKRIHDTGARRFLLIGVAEIGCIPGKRAKNSTVHECDEEANTWCSLYNEALVKMLQQLKQEMQSSMTYSYFDNFKSLHDIISNPARYGFTDVTSACCGNGKLNADIPCLPIARYCSDRTKYLFWDRYGHPTEAAARTLNMTTNITPSITIFLIFLGLLRVDSFPGLETATGTLASVPAVYVLGDSLVDAGNNNYLAISISKANYPHNGVDFPGSIATGRFCNGKNAADTIAEKFGLPLPPPYLSLKGIFKEEERKAAALSGVNFASGGAGIFNSSDQQLLDPSEAQIHLSKSLFFVMLQQLKEELGSSMTYSYFDNFNSLHDIVTNPARYGFADVKSACCGRGELNAQLPCSLVSNLCSDRTKYLFWDLYGHPTEAAARTIVDLMLSDDSQYSSPLTLTQLMSANNLPFLSVFLLLSLLRFDSIPVLEAAAGKLGSIPGVYVFGDSLVDAGNNNYLPFSLAKGNYPHNGIDFPKKKATGRFCNGKNFADVIAEKIGLPLPPPYLSLRGLLKWRKRESAAVTALTRKLGRSKAQIHLSKSLFVMVIGSNDLLNYIRSSQLRRKSSPQQYTQSVVDRFKAQLKIVQETGAHRLLILGVAQLGCMPSRREKNSTTHECNKEANMLASLYNKALIKMLQQLKEELKSSMAYSYFDMFNSVHDIVSNPAHYGFSDVTSACCGSGVLNAELPCFPVSNLCSDRTKYLFWDRYARTAFNSAAAKAERVLTDLKSHREEEEQSTRNHNYSKEENEVKHQGWRTAHIRKKQEWQNKLNNLRIGRRKEVEDQDKFEDSTMAIPFYDANLYILKAKQEQEAKESDVGYLVETLNAVDVNSIPRASIVKQLAVAIKAGKGAKTIKDFVAPSGNSSPVKEKGGLSLSAVKSLVLGEQEDKLGFDTGDEKKLVSLINSLFNADGNFLIRMIVSDLGSPSNRVSFTKDLHAAPPDSFVVKLAEVIGSFTTPRRMALFWFKVVNELRRFWDEEKHIPCIPVDENPDLKSCLLHQWLQVINCCLDRRVRCIAASEALDAAISQASSGNEDSDNSEGMGSPVSLLYAKNSTGELVLRLGAHHQVENLIMLETGEAVYAPVTQDGPLLTEDLIKETEELVLRTGSMGAGCSQLLSDMQAFKAANPGCTLEDFVRWHSPPDWTENDTSSGDDSSPPRGQLSIRMQKAGNLWRQLWETAKPLPAIKQTPLFDEDLAVEGILNSLEDIPAAELFEQLFVSLVALGFVMVEPVISTNDDLSKLFFECKDYVVAICEGGAVTDKLDDLCQVYETVEAMLLRPEKVLRSMKQTEKSLSGVNGTKQRFKRLSFIFRGKEGNQKRVPSETEQKCMEPAPARFGTMMLRAVIRRASSRASSASSLGLGKSLQSSRVAASAQSFHSVSSSTDTLVPRGSHSRSFHHRSCPGCPDCSRTVSSSFRGTTLQRWVRPFSSDSGDVVEAVVPHMGESITDGTLASFLKKPGDRVEADEAIAQIETDKVTIDIASPASGVIQEFLVKEGDTVEPGNKVAIISTSADALSHVAPSEKTAEKLAAKPSPPPAEEPKVESTKVAEKPKAPSPPPPTKQSAKEPQLPPKDRERRVPMTRLRKRVATRLKDSQNTFALLTTFNEVDMTNLMKLRSQYKDAFFEKHGVKLGLMSGFIKAAVSALQHQPVVNAVIDGDDIIYRDYVDISIAVGTSKGLVVPVIRGADQMNFADIEKTINSLAKKANEGTISIDEMAGGSFTVSNGGVYGSLISTPIINPPQSAILGMHSIVQRPMVVGGSVVPRPMMYVALTYDHRLIDGREAVYFLRRIKDVVEDPQRLLLDI</sequence>
<feature type="region of interest" description="Disordered" evidence="8">
    <location>
        <begin position="1728"/>
        <end position="1797"/>
    </location>
</feature>
<dbReference type="Pfam" id="PF13890">
    <property type="entry name" value="Rab3-GTPase_cat"/>
    <property type="match status" value="1"/>
</dbReference>
<evidence type="ECO:0000256" key="2">
    <source>
        <dbReference type="ARBA" id="ARBA00008668"/>
    </source>
</evidence>
<dbReference type="Gene3D" id="2.40.50.100">
    <property type="match status" value="1"/>
</dbReference>
<dbReference type="PROSITE" id="PS01098">
    <property type="entry name" value="LIPASE_GDSL_SER"/>
    <property type="match status" value="3"/>
</dbReference>
<feature type="domain" description="Lipoyl-binding" evidence="10">
    <location>
        <begin position="1649"/>
        <end position="1724"/>
    </location>
</feature>
<dbReference type="PANTHER" id="PTHR45648">
    <property type="entry name" value="GDSL LIPASE/ACYLHYDROLASE FAMILY PROTEIN (AFU_ORTHOLOGUE AFUA_4G14700)"/>
    <property type="match status" value="1"/>
</dbReference>
<evidence type="ECO:0000256" key="5">
    <source>
        <dbReference type="ARBA" id="ARBA00022946"/>
    </source>
</evidence>